<name>A0A251TE19_HELAN</name>
<evidence type="ECO:0000313" key="9">
    <source>
        <dbReference type="EMBL" id="OTG08892.1"/>
    </source>
</evidence>
<evidence type="ECO:0000313" key="8">
    <source>
        <dbReference type="EMBL" id="KAF5783651.1"/>
    </source>
</evidence>
<dbReference type="EC" id="2.4.2.41" evidence="8"/>
<reference evidence="9" key="2">
    <citation type="submission" date="2017-02" db="EMBL/GenBank/DDBJ databases">
        <title>Sunflower complete genome.</title>
        <authorList>
            <person name="Langlade N."/>
            <person name="Munos S."/>
        </authorList>
    </citation>
    <scope>NUCLEOTIDE SEQUENCE [LARGE SCALE GENOMIC DNA]</scope>
    <source>
        <tissue evidence="9">Leaves</tissue>
    </source>
</reference>
<dbReference type="Gramene" id="mRNA:HanXRQr2_Chr11g0510401">
    <property type="protein sequence ID" value="CDS:HanXRQr2_Chr11g0510401.1"/>
    <property type="gene ID" value="HanXRQr2_Chr11g0510401"/>
</dbReference>
<evidence type="ECO:0000256" key="6">
    <source>
        <dbReference type="SAM" id="Phobius"/>
    </source>
</evidence>
<keyword evidence="5" id="KW-0333">Golgi apparatus</keyword>
<evidence type="ECO:0000256" key="1">
    <source>
        <dbReference type="ARBA" id="ARBA00004323"/>
    </source>
</evidence>
<keyword evidence="10" id="KW-1185">Reference proteome</keyword>
<evidence type="ECO:0000256" key="4">
    <source>
        <dbReference type="ARBA" id="ARBA00022968"/>
    </source>
</evidence>
<dbReference type="AlphaFoldDB" id="A0A251TE19"/>
<keyword evidence="6" id="KW-0812">Transmembrane</keyword>
<evidence type="ECO:0000313" key="10">
    <source>
        <dbReference type="Proteomes" id="UP000215914"/>
    </source>
</evidence>
<dbReference type="PANTHER" id="PTHR11062:SF99">
    <property type="entry name" value="EXOSTOSIN FAMILY PROTEIN"/>
    <property type="match status" value="1"/>
</dbReference>
<evidence type="ECO:0000256" key="3">
    <source>
        <dbReference type="ARBA" id="ARBA00022676"/>
    </source>
</evidence>
<dbReference type="FunCoup" id="A0A251TE19">
    <property type="interactions" value="1343"/>
</dbReference>
<organism evidence="9 10">
    <name type="scientific">Helianthus annuus</name>
    <name type="common">Common sunflower</name>
    <dbReference type="NCBI Taxonomy" id="4232"/>
    <lineage>
        <taxon>Eukaryota</taxon>
        <taxon>Viridiplantae</taxon>
        <taxon>Streptophyta</taxon>
        <taxon>Embryophyta</taxon>
        <taxon>Tracheophyta</taxon>
        <taxon>Spermatophyta</taxon>
        <taxon>Magnoliopsida</taxon>
        <taxon>eudicotyledons</taxon>
        <taxon>Gunneridae</taxon>
        <taxon>Pentapetalae</taxon>
        <taxon>asterids</taxon>
        <taxon>campanulids</taxon>
        <taxon>Asterales</taxon>
        <taxon>Asteraceae</taxon>
        <taxon>Asteroideae</taxon>
        <taxon>Heliantheae alliance</taxon>
        <taxon>Heliantheae</taxon>
        <taxon>Helianthus</taxon>
    </lineage>
</organism>
<keyword evidence="4" id="KW-0735">Signal-anchor</keyword>
<feature type="transmembrane region" description="Helical" evidence="6">
    <location>
        <begin position="20"/>
        <end position="39"/>
    </location>
</feature>
<reference evidence="8 10" key="1">
    <citation type="journal article" date="2017" name="Nature">
        <title>The sunflower genome provides insights into oil metabolism, flowering and Asterid evolution.</title>
        <authorList>
            <person name="Badouin H."/>
            <person name="Gouzy J."/>
            <person name="Grassa C.J."/>
            <person name="Murat F."/>
            <person name="Staton S.E."/>
            <person name="Cottret L."/>
            <person name="Lelandais-Briere C."/>
            <person name="Owens G.L."/>
            <person name="Carrere S."/>
            <person name="Mayjonade B."/>
            <person name="Legrand L."/>
            <person name="Gill N."/>
            <person name="Kane N.C."/>
            <person name="Bowers J.E."/>
            <person name="Hubner S."/>
            <person name="Bellec A."/>
            <person name="Berard A."/>
            <person name="Berges H."/>
            <person name="Blanchet N."/>
            <person name="Boniface M.C."/>
            <person name="Brunel D."/>
            <person name="Catrice O."/>
            <person name="Chaidir N."/>
            <person name="Claudel C."/>
            <person name="Donnadieu C."/>
            <person name="Faraut T."/>
            <person name="Fievet G."/>
            <person name="Helmstetter N."/>
            <person name="King M."/>
            <person name="Knapp S.J."/>
            <person name="Lai Z."/>
            <person name="Le Paslier M.C."/>
            <person name="Lippi Y."/>
            <person name="Lorenzon L."/>
            <person name="Mandel J.R."/>
            <person name="Marage G."/>
            <person name="Marchand G."/>
            <person name="Marquand E."/>
            <person name="Bret-Mestries E."/>
            <person name="Morien E."/>
            <person name="Nambeesan S."/>
            <person name="Nguyen T."/>
            <person name="Pegot-Espagnet P."/>
            <person name="Pouilly N."/>
            <person name="Raftis F."/>
            <person name="Sallet E."/>
            <person name="Schiex T."/>
            <person name="Thomas J."/>
            <person name="Vandecasteele C."/>
            <person name="Vares D."/>
            <person name="Vear F."/>
            <person name="Vautrin S."/>
            <person name="Crespi M."/>
            <person name="Mangin B."/>
            <person name="Burke J.M."/>
            <person name="Salse J."/>
            <person name="Munos S."/>
            <person name="Vincourt P."/>
            <person name="Rieseberg L.H."/>
            <person name="Langlade N.B."/>
        </authorList>
    </citation>
    <scope>NUCLEOTIDE SEQUENCE [LARGE SCALE GENOMIC DNA]</scope>
    <source>
        <strain evidence="10">cv. SF193</strain>
        <tissue evidence="8">Leaves</tissue>
    </source>
</reference>
<dbReference type="InterPro" id="IPR040911">
    <property type="entry name" value="Exostosin_GT47"/>
</dbReference>
<dbReference type="GO" id="GO:0102983">
    <property type="term" value="F:xylogalacturonan beta-1,3-xylosyltransferase activity"/>
    <property type="evidence" value="ECO:0007669"/>
    <property type="project" value="UniProtKB-EC"/>
</dbReference>
<dbReference type="Proteomes" id="UP000215914">
    <property type="component" value="Chromosome 11"/>
</dbReference>
<evidence type="ECO:0000256" key="5">
    <source>
        <dbReference type="ARBA" id="ARBA00023034"/>
    </source>
</evidence>
<evidence type="ECO:0000259" key="7">
    <source>
        <dbReference type="Pfam" id="PF03016"/>
    </source>
</evidence>
<comment type="subcellular location">
    <subcellularLocation>
        <location evidence="1">Golgi apparatus membrane</location>
        <topology evidence="1">Single-pass type II membrane protein</topology>
    </subcellularLocation>
</comment>
<dbReference type="OrthoDB" id="1924787at2759"/>
<dbReference type="PANTHER" id="PTHR11062">
    <property type="entry name" value="EXOSTOSIN HEPARAN SULFATE GLYCOSYLTRANSFERASE -RELATED"/>
    <property type="match status" value="1"/>
</dbReference>
<keyword evidence="3 8" id="KW-0328">Glycosyltransferase</keyword>
<sequence length="459" mass="52788">MADRNGGSLYSIGLLSWKSLIALLSLALTVFVLSWSLLLNSGRYQFIDQNLFPHLKHYNPLFIDHDQQASLKVFMYDLPSEFHFELLDWKPDGDTPWPDIRSEVPEYAGGLNVQHSVAYWLTLDLLASEFDNAGGRYAIRVHNSSEADVIFIPFFSSICFNRFSRLNAHKKTNTNKELQKKLVTYVTGQPEWKRSGGIDHVIAAHHPNSLLDARMQLWPAMFILSDFGRYPPTIANINKDVIAPYKHIIKSYVNDSSGFDSRPILLFFQGAIYRKDGGFVRQEIFYLLQKEKDVHFAFGSVKKQGIPSATKGMQSSKFCLNIAGDTPSSNRLFDAIASHCVPVIISDDIELPFEDVIDYSEFCIFVRTSDALKEKFLINFIRRIGRDEWTRKWEKLKEVEHFFEYQYPSEKGDAVQMIWRSVGKKVPVIKRRLHASRRFSRFGKPARKASFPLPRNLLS</sequence>
<comment type="similarity">
    <text evidence="2">Belongs to the glycosyltransferase 47 family.</text>
</comment>
<feature type="domain" description="Exostosin GT47" evidence="7">
    <location>
        <begin position="68"/>
        <end position="379"/>
    </location>
</feature>
<dbReference type="GO" id="GO:0000139">
    <property type="term" value="C:Golgi membrane"/>
    <property type="evidence" value="ECO:0007669"/>
    <property type="project" value="UniProtKB-SubCell"/>
</dbReference>
<dbReference type="STRING" id="4232.A0A251TE19"/>
<dbReference type="Pfam" id="PF03016">
    <property type="entry name" value="Exostosin_GT47"/>
    <property type="match status" value="1"/>
</dbReference>
<dbReference type="EMBL" id="CM007900">
    <property type="protein sequence ID" value="OTG08892.1"/>
    <property type="molecule type" value="Genomic_DNA"/>
</dbReference>
<proteinExistence type="inferred from homology"/>
<gene>
    <name evidence="9" type="ORF">HannXRQ_Chr11g0346761</name>
    <name evidence="8" type="ORF">HanXRQr2_Chr11g0510401</name>
</gene>
<reference evidence="8" key="3">
    <citation type="submission" date="2020-06" db="EMBL/GenBank/DDBJ databases">
        <title>Helianthus annuus Genome sequencing and assembly Release 2.</title>
        <authorList>
            <person name="Gouzy J."/>
            <person name="Langlade N."/>
            <person name="Munos S."/>
        </authorList>
    </citation>
    <scope>NUCLEOTIDE SEQUENCE</scope>
    <source>
        <tissue evidence="8">Leaves</tissue>
    </source>
</reference>
<protein>
    <submittedName>
        <fullName evidence="9">Putative exostosin family protein</fullName>
    </submittedName>
    <submittedName>
        <fullName evidence="8">Xylogalacturonan beta-1,3-xylosyltransferase</fullName>
        <ecNumber evidence="8">2.4.2.41</ecNumber>
    </submittedName>
</protein>
<dbReference type="EMBL" id="MNCJ02000326">
    <property type="protein sequence ID" value="KAF5783651.1"/>
    <property type="molecule type" value="Genomic_DNA"/>
</dbReference>
<keyword evidence="6" id="KW-1133">Transmembrane helix</keyword>
<keyword evidence="8" id="KW-0808">Transferase</keyword>
<dbReference type="InterPro" id="IPR004263">
    <property type="entry name" value="Exostosin"/>
</dbReference>
<dbReference type="OMA" id="SIGMDEW"/>
<accession>A0A251TE19</accession>
<keyword evidence="6" id="KW-0472">Membrane</keyword>
<dbReference type="InParanoid" id="A0A251TE19"/>
<evidence type="ECO:0000256" key="2">
    <source>
        <dbReference type="ARBA" id="ARBA00010271"/>
    </source>
</evidence>